<dbReference type="InterPro" id="IPR036097">
    <property type="entry name" value="HisK_dim/P_sf"/>
</dbReference>
<dbReference type="GO" id="GO:0000155">
    <property type="term" value="F:phosphorelay sensor kinase activity"/>
    <property type="evidence" value="ECO:0007669"/>
    <property type="project" value="InterPro"/>
</dbReference>
<dbReference type="Pfam" id="PF07695">
    <property type="entry name" value="7TMR-DISM_7TM"/>
    <property type="match status" value="1"/>
</dbReference>
<dbReference type="InterPro" id="IPR018060">
    <property type="entry name" value="HTH_AraC"/>
</dbReference>
<feature type="transmembrane region" description="Helical" evidence="10">
    <location>
        <begin position="383"/>
        <end position="403"/>
    </location>
</feature>
<gene>
    <name evidence="14" type="ORF">CGL56_16705</name>
</gene>
<feature type="transmembrane region" description="Helical" evidence="10">
    <location>
        <begin position="354"/>
        <end position="377"/>
    </location>
</feature>
<dbReference type="Pfam" id="PF12833">
    <property type="entry name" value="HTH_18"/>
    <property type="match status" value="1"/>
</dbReference>
<keyword evidence="7" id="KW-0238">DNA-binding</keyword>
<dbReference type="PROSITE" id="PS01124">
    <property type="entry name" value="HTH_ARAC_FAMILY_2"/>
    <property type="match status" value="1"/>
</dbReference>
<feature type="transmembrane region" description="Helical" evidence="10">
    <location>
        <begin position="196"/>
        <end position="217"/>
    </location>
</feature>
<dbReference type="InterPro" id="IPR009057">
    <property type="entry name" value="Homeodomain-like_sf"/>
</dbReference>
<keyword evidence="8" id="KW-0804">Transcription</keyword>
<organism evidence="14 15">
    <name type="scientific">Neolewinella marina</name>
    <dbReference type="NCBI Taxonomy" id="438751"/>
    <lineage>
        <taxon>Bacteria</taxon>
        <taxon>Pseudomonadati</taxon>
        <taxon>Bacteroidota</taxon>
        <taxon>Saprospiria</taxon>
        <taxon>Saprospirales</taxon>
        <taxon>Lewinellaceae</taxon>
        <taxon>Neolewinella</taxon>
    </lineage>
</organism>
<dbReference type="FunFam" id="3.30.565.10:FF:000006">
    <property type="entry name" value="Sensor histidine kinase WalK"/>
    <property type="match status" value="1"/>
</dbReference>
<dbReference type="PRINTS" id="PR00344">
    <property type="entry name" value="BCTRLSENSOR"/>
</dbReference>
<dbReference type="SMART" id="SM00388">
    <property type="entry name" value="HisKA"/>
    <property type="match status" value="1"/>
</dbReference>
<evidence type="ECO:0000259" key="13">
    <source>
        <dbReference type="PROSITE" id="PS50110"/>
    </source>
</evidence>
<evidence type="ECO:0000256" key="2">
    <source>
        <dbReference type="ARBA" id="ARBA00012438"/>
    </source>
</evidence>
<dbReference type="InterPro" id="IPR036890">
    <property type="entry name" value="HATPase_C_sf"/>
</dbReference>
<feature type="domain" description="HTH araC/xylS-type" evidence="11">
    <location>
        <begin position="827"/>
        <end position="926"/>
    </location>
</feature>
<dbReference type="SUPFAM" id="SSF47384">
    <property type="entry name" value="Homodimeric domain of signal transducing histidine kinase"/>
    <property type="match status" value="1"/>
</dbReference>
<dbReference type="InterPro" id="IPR018062">
    <property type="entry name" value="HTH_AraC-typ_CS"/>
</dbReference>
<feature type="transmembrane region" description="Helical" evidence="10">
    <location>
        <begin position="263"/>
        <end position="283"/>
    </location>
</feature>
<dbReference type="Gene3D" id="3.40.50.2300">
    <property type="match status" value="1"/>
</dbReference>
<name>A0A2G0CB82_9BACT</name>
<dbReference type="Gene3D" id="2.60.40.2380">
    <property type="match status" value="1"/>
</dbReference>
<dbReference type="Pfam" id="PF00512">
    <property type="entry name" value="HisKA"/>
    <property type="match status" value="1"/>
</dbReference>
<feature type="transmembrane region" description="Helical" evidence="10">
    <location>
        <begin position="328"/>
        <end position="347"/>
    </location>
</feature>
<dbReference type="PANTHER" id="PTHR43547:SF2">
    <property type="entry name" value="HYBRID SIGNAL TRANSDUCTION HISTIDINE KINASE C"/>
    <property type="match status" value="1"/>
</dbReference>
<dbReference type="Proteomes" id="UP000226437">
    <property type="component" value="Unassembled WGS sequence"/>
</dbReference>
<evidence type="ECO:0000256" key="8">
    <source>
        <dbReference type="ARBA" id="ARBA00023163"/>
    </source>
</evidence>
<proteinExistence type="predicted"/>
<dbReference type="Pfam" id="PF02518">
    <property type="entry name" value="HATPase_c"/>
    <property type="match status" value="1"/>
</dbReference>
<dbReference type="InterPro" id="IPR005467">
    <property type="entry name" value="His_kinase_dom"/>
</dbReference>
<dbReference type="SMART" id="SM00448">
    <property type="entry name" value="REC"/>
    <property type="match status" value="1"/>
</dbReference>
<keyword evidence="6" id="KW-0805">Transcription regulation</keyword>
<evidence type="ECO:0000313" key="15">
    <source>
        <dbReference type="Proteomes" id="UP000226437"/>
    </source>
</evidence>
<feature type="domain" description="Histidine kinase" evidence="12">
    <location>
        <begin position="449"/>
        <end position="660"/>
    </location>
</feature>
<keyword evidence="15" id="KW-1185">Reference proteome</keyword>
<dbReference type="InterPro" id="IPR011622">
    <property type="entry name" value="7TMR_DISM_rcpt_extracell_dom2"/>
</dbReference>
<dbReference type="InterPro" id="IPR003661">
    <property type="entry name" value="HisK_dim/P_dom"/>
</dbReference>
<dbReference type="EMBL" id="PDLO01000010">
    <property type="protein sequence ID" value="PHK97221.1"/>
    <property type="molecule type" value="Genomic_DNA"/>
</dbReference>
<dbReference type="SUPFAM" id="SSF46689">
    <property type="entry name" value="Homeodomain-like"/>
    <property type="match status" value="1"/>
</dbReference>
<evidence type="ECO:0000256" key="10">
    <source>
        <dbReference type="SAM" id="Phobius"/>
    </source>
</evidence>
<dbReference type="InterPro" id="IPR003594">
    <property type="entry name" value="HATPase_dom"/>
</dbReference>
<evidence type="ECO:0000256" key="5">
    <source>
        <dbReference type="ARBA" id="ARBA00022777"/>
    </source>
</evidence>
<feature type="transmembrane region" description="Helical" evidence="10">
    <location>
        <begin position="224"/>
        <end position="243"/>
    </location>
</feature>
<dbReference type="PROSITE" id="PS50109">
    <property type="entry name" value="HIS_KIN"/>
    <property type="match status" value="1"/>
</dbReference>
<dbReference type="OrthoDB" id="358279at2"/>
<feature type="modified residue" description="4-aspartylphosphate" evidence="9">
    <location>
        <position position="728"/>
    </location>
</feature>
<keyword evidence="10" id="KW-0812">Transmembrane</keyword>
<dbReference type="InterPro" id="IPR001789">
    <property type="entry name" value="Sig_transdc_resp-reg_receiver"/>
</dbReference>
<evidence type="ECO:0000259" key="11">
    <source>
        <dbReference type="PROSITE" id="PS01124"/>
    </source>
</evidence>
<sequence length="926" mass="105424">MMGYSPFTYGILWWLFFFLSLPLRAAEGETGNSLLVLDDPLTNYRLVDYVELLPDSALPLSEVTDRAFTSYRAYDRPVEAGRWYWGRFTLVNRLPDAGRHTEWVVFFPGTWTTLEVYVPGADGRWRAEPNGTFTPVADRPFVPTTKGNLVKLALPPDQPVTVYFRGLSERPTLRPSFHLYLQTTEVFYDKLMQRRVANAVFIGFLGMMLVYNLILYFFGRDRSFIYYSGYLLMMIVYACYFTDDLSDWFGRTLFATRPQYYGFFKLSIFVGLMCYLSFIRSFTDLRQLLPRWDRYFHWLILLGFPLMAVYVGVSLASNFSYLVEDFVTVGYIVLVIGSCGVLLYPLYRARDKKGAFVFAGIAALCIGALLSLLSRVLLPPFTLFYLEMGVAVEVLIFSLGLAYRQRKLIMARKQSDLALRESRLLQEKQQLEADRQRELAEFKSRFYTNITHEFRTPLTVILGMSEQINGHERERELIGRNGRQLLGLVNQLLDLSRLESGSVGVHYIHDDIVAYLRYLTESFYSAAERRSLRFLFYSEENELLMDYDETKVMQIVNNLISNALKFTPAYGKVVVHTSRARTEEGEWLKLIVQDSGIGISSEDRARVFDRFFQVNGAAEGGTGVGLALTRELVDILGGTIEVRSEPGAGTTFEVRLPIRDDYRTAAPSTPGGSYVEGRPELLVIEDNPDIIAYLQTILVDRYNCHFATDGDTGIERALELVPDVILSDVLMPGKDGYEVCQTLKADERTSHIPIILLTAKTTQAARLDGLRYGADAFLTKPFDKDELHLRLEKLIEVRKQLQHHYTAAGTGDAAAGEEVSREEAFLEKLHTLIHDHLDDAGFGVSELAAAAHLSKMQLYRKIKALTGKTPSRFIRSYRLSRGMLLLREGQYTVSEVAYAVGFSDPSYFSRTFQQEYQHSPSHYLSA</sequence>
<dbReference type="AlphaFoldDB" id="A0A2G0CB82"/>
<dbReference type="InterPro" id="IPR011623">
    <property type="entry name" value="7TMR_DISM_rcpt_extracell_dom1"/>
</dbReference>
<dbReference type="InterPro" id="IPR004358">
    <property type="entry name" value="Sig_transdc_His_kin-like_C"/>
</dbReference>
<dbReference type="InterPro" id="IPR011006">
    <property type="entry name" value="CheY-like_superfamily"/>
</dbReference>
<evidence type="ECO:0000256" key="6">
    <source>
        <dbReference type="ARBA" id="ARBA00023015"/>
    </source>
</evidence>
<comment type="catalytic activity">
    <reaction evidence="1">
        <text>ATP + protein L-histidine = ADP + protein N-phospho-L-histidine.</text>
        <dbReference type="EC" id="2.7.13.3"/>
    </reaction>
</comment>
<keyword evidence="10" id="KW-1133">Transmembrane helix</keyword>
<dbReference type="Gene3D" id="1.10.10.60">
    <property type="entry name" value="Homeodomain-like"/>
    <property type="match status" value="2"/>
</dbReference>
<dbReference type="PANTHER" id="PTHR43547">
    <property type="entry name" value="TWO-COMPONENT HISTIDINE KINASE"/>
    <property type="match status" value="1"/>
</dbReference>
<dbReference type="CDD" id="cd16922">
    <property type="entry name" value="HATPase_EvgS-ArcB-TorS-like"/>
    <property type="match status" value="1"/>
</dbReference>
<dbReference type="GO" id="GO:0003700">
    <property type="term" value="F:DNA-binding transcription factor activity"/>
    <property type="evidence" value="ECO:0007669"/>
    <property type="project" value="InterPro"/>
</dbReference>
<dbReference type="Gene3D" id="3.30.565.10">
    <property type="entry name" value="Histidine kinase-like ATPase, C-terminal domain"/>
    <property type="match status" value="1"/>
</dbReference>
<dbReference type="SMART" id="SM00387">
    <property type="entry name" value="HATPase_c"/>
    <property type="match status" value="1"/>
</dbReference>
<feature type="transmembrane region" description="Helical" evidence="10">
    <location>
        <begin position="295"/>
        <end position="316"/>
    </location>
</feature>
<evidence type="ECO:0000256" key="1">
    <source>
        <dbReference type="ARBA" id="ARBA00000085"/>
    </source>
</evidence>
<dbReference type="Pfam" id="PF07696">
    <property type="entry name" value="7TMR-DISMED2"/>
    <property type="match status" value="1"/>
</dbReference>
<evidence type="ECO:0000256" key="4">
    <source>
        <dbReference type="ARBA" id="ARBA00022679"/>
    </source>
</evidence>
<dbReference type="SMART" id="SM00342">
    <property type="entry name" value="HTH_ARAC"/>
    <property type="match status" value="1"/>
</dbReference>
<keyword evidence="4" id="KW-0808">Transferase</keyword>
<dbReference type="PROSITE" id="PS50110">
    <property type="entry name" value="RESPONSE_REGULATORY"/>
    <property type="match status" value="1"/>
</dbReference>
<dbReference type="EC" id="2.7.13.3" evidence="2"/>
<evidence type="ECO:0000313" key="14">
    <source>
        <dbReference type="EMBL" id="PHK97221.1"/>
    </source>
</evidence>
<keyword evidence="10" id="KW-0472">Membrane</keyword>
<dbReference type="CDD" id="cd00082">
    <property type="entry name" value="HisKA"/>
    <property type="match status" value="1"/>
</dbReference>
<keyword evidence="3 9" id="KW-0597">Phosphoprotein</keyword>
<evidence type="ECO:0000256" key="9">
    <source>
        <dbReference type="PROSITE-ProRule" id="PRU00169"/>
    </source>
</evidence>
<keyword evidence="5" id="KW-0418">Kinase</keyword>
<evidence type="ECO:0000256" key="3">
    <source>
        <dbReference type="ARBA" id="ARBA00022553"/>
    </source>
</evidence>
<dbReference type="SUPFAM" id="SSF55874">
    <property type="entry name" value="ATPase domain of HSP90 chaperone/DNA topoisomerase II/histidine kinase"/>
    <property type="match status" value="1"/>
</dbReference>
<dbReference type="Pfam" id="PF00072">
    <property type="entry name" value="Response_reg"/>
    <property type="match status" value="1"/>
</dbReference>
<accession>A0A2G0CB82</accession>
<evidence type="ECO:0000259" key="12">
    <source>
        <dbReference type="PROSITE" id="PS50109"/>
    </source>
</evidence>
<dbReference type="GO" id="GO:0043565">
    <property type="term" value="F:sequence-specific DNA binding"/>
    <property type="evidence" value="ECO:0007669"/>
    <property type="project" value="InterPro"/>
</dbReference>
<reference evidence="14 15" key="1">
    <citation type="submission" date="2017-10" db="EMBL/GenBank/DDBJ databases">
        <title>The draft genome sequence of Lewinella marina KCTC 32374.</title>
        <authorList>
            <person name="Wang K."/>
        </authorList>
    </citation>
    <scope>NUCLEOTIDE SEQUENCE [LARGE SCALE GENOMIC DNA]</scope>
    <source>
        <strain evidence="14 15">MKG-38</strain>
    </source>
</reference>
<dbReference type="SUPFAM" id="SSF52172">
    <property type="entry name" value="CheY-like"/>
    <property type="match status" value="1"/>
</dbReference>
<comment type="caution">
    <text evidence="14">The sequence shown here is derived from an EMBL/GenBank/DDBJ whole genome shotgun (WGS) entry which is preliminary data.</text>
</comment>
<dbReference type="Gene3D" id="1.10.287.130">
    <property type="match status" value="1"/>
</dbReference>
<feature type="domain" description="Response regulatory" evidence="13">
    <location>
        <begin position="680"/>
        <end position="795"/>
    </location>
</feature>
<dbReference type="PROSITE" id="PS00041">
    <property type="entry name" value="HTH_ARAC_FAMILY_1"/>
    <property type="match status" value="1"/>
</dbReference>
<evidence type="ECO:0000256" key="7">
    <source>
        <dbReference type="ARBA" id="ARBA00023125"/>
    </source>
</evidence>
<protein>
    <recommendedName>
        <fullName evidence="2">histidine kinase</fullName>
        <ecNumber evidence="2">2.7.13.3</ecNumber>
    </recommendedName>
</protein>